<dbReference type="AlphaFoldDB" id="A0AAN4PSB0"/>
<dbReference type="PANTHER" id="PTHR37542:SF1">
    <property type="entry name" value="PRION-INHIBITION AND PROPAGATION HELO DOMAIN-CONTAINING PROTEIN"/>
    <property type="match status" value="1"/>
</dbReference>
<dbReference type="EMBL" id="BCLY01000016">
    <property type="protein sequence ID" value="GAQ11439.1"/>
    <property type="molecule type" value="Genomic_DNA"/>
</dbReference>
<dbReference type="Proteomes" id="UP000051487">
    <property type="component" value="Unassembled WGS sequence"/>
</dbReference>
<dbReference type="SUPFAM" id="SSF56112">
    <property type="entry name" value="Protein kinase-like (PK-like)"/>
    <property type="match status" value="1"/>
</dbReference>
<dbReference type="InterPro" id="IPR011009">
    <property type="entry name" value="Kinase-like_dom_sf"/>
</dbReference>
<gene>
    <name evidence="1" type="ORF">ALT_8760</name>
</gene>
<name>A0AAN4PSB0_ASPLE</name>
<protein>
    <recommendedName>
        <fullName evidence="3">Protein kinase domain-containing protein</fullName>
    </recommendedName>
</protein>
<comment type="caution">
    <text evidence="1">The sequence shown here is derived from an EMBL/GenBank/DDBJ whole genome shotgun (WGS) entry which is preliminary data.</text>
</comment>
<dbReference type="Gene3D" id="1.10.510.10">
    <property type="entry name" value="Transferase(Phosphotransferase) domain 1"/>
    <property type="match status" value="1"/>
</dbReference>
<reference evidence="1 2" key="1">
    <citation type="submission" date="2015-11" db="EMBL/GenBank/DDBJ databases">
        <title>Aspergillus lentulus strain IFM 54703T.</title>
        <authorList>
            <person name="Kusuya Y."/>
            <person name="Sakai K."/>
            <person name="Kamei K."/>
            <person name="Takahashi H."/>
            <person name="Yaguchi T."/>
        </authorList>
    </citation>
    <scope>NUCLEOTIDE SEQUENCE [LARGE SCALE GENOMIC DNA]</scope>
    <source>
        <strain evidence="1 2">IFM 54703</strain>
    </source>
</reference>
<sequence>MRSPGALSLAGRWKRISLQLQFLWEIWSSLDEEHQHLQDETLHLLVQKLQHAVLQISKVETRHNETGSGRLSRLKQWKYAFTVKECLHSAIDDLKEWQAIFDPSWYLIIRVASPLIDVELARPRQPSETALSVANRLRQALTTNCSPTSGFSFRTLHQVGSSSSFSLIVYHAECHPDANLSVVTQDVGALARRLRHSEPIKFCLLENMRQPRSLRDHLCAGASYSLSDVFATAKRLALSVSYVHIMGFVQKNIQPETVLVFGDARSALGWSALVGFRTVRMADGKTLRHGDAAWDRNLYRHSDWQGLLPDAEYTMQHDVYSLGVCLLEIGLWRTLVAYGPENGSPSLAKTTAGFPDIGNPNLKDVLITLATDVLRQRIENKFAQVVVNCLTCMDESNRDFGDKEDFQDEDGVLIGVKYI</sequence>
<evidence type="ECO:0000313" key="1">
    <source>
        <dbReference type="EMBL" id="GAQ11439.1"/>
    </source>
</evidence>
<accession>A0AAN4PSB0</accession>
<evidence type="ECO:0008006" key="3">
    <source>
        <dbReference type="Google" id="ProtNLM"/>
    </source>
</evidence>
<dbReference type="PANTHER" id="PTHR37542">
    <property type="entry name" value="HELO DOMAIN-CONTAINING PROTEIN-RELATED"/>
    <property type="match status" value="1"/>
</dbReference>
<evidence type="ECO:0000313" key="2">
    <source>
        <dbReference type="Proteomes" id="UP000051487"/>
    </source>
</evidence>
<organism evidence="1 2">
    <name type="scientific">Aspergillus lentulus</name>
    <dbReference type="NCBI Taxonomy" id="293939"/>
    <lineage>
        <taxon>Eukaryota</taxon>
        <taxon>Fungi</taxon>
        <taxon>Dikarya</taxon>
        <taxon>Ascomycota</taxon>
        <taxon>Pezizomycotina</taxon>
        <taxon>Eurotiomycetes</taxon>
        <taxon>Eurotiomycetidae</taxon>
        <taxon>Eurotiales</taxon>
        <taxon>Aspergillaceae</taxon>
        <taxon>Aspergillus</taxon>
        <taxon>Aspergillus subgen. Fumigati</taxon>
    </lineage>
</organism>
<proteinExistence type="predicted"/>